<dbReference type="HAMAP" id="MF_00267">
    <property type="entry name" value="MinC"/>
    <property type="match status" value="1"/>
</dbReference>
<feature type="region of interest" description="Disordered" evidence="6">
    <location>
        <begin position="50"/>
        <end position="137"/>
    </location>
</feature>
<evidence type="ECO:0000256" key="4">
    <source>
        <dbReference type="ARBA" id="ARBA00046874"/>
    </source>
</evidence>
<accession>A0A1Z4MTC2</accession>
<feature type="domain" description="Septum formation inhibitor MinC C-terminal" evidence="7">
    <location>
        <begin position="299"/>
        <end position="391"/>
    </location>
</feature>
<feature type="region of interest" description="Disordered" evidence="6">
    <location>
        <begin position="1"/>
        <end position="22"/>
    </location>
</feature>
<dbReference type="RefSeq" id="WP_096573871.1">
    <property type="nucleotide sequence ID" value="NZ_CAWNJS010000001.1"/>
</dbReference>
<dbReference type="Gene3D" id="2.160.20.70">
    <property type="match status" value="1"/>
</dbReference>
<dbReference type="PANTHER" id="PTHR34108">
    <property type="entry name" value="SEPTUM SITE-DETERMINING PROTEIN MINC"/>
    <property type="match status" value="1"/>
</dbReference>
<dbReference type="GO" id="GO:1901891">
    <property type="term" value="P:regulation of cell septum assembly"/>
    <property type="evidence" value="ECO:0007669"/>
    <property type="project" value="InterPro"/>
</dbReference>
<feature type="compositionally biased region" description="Polar residues" evidence="6">
    <location>
        <begin position="97"/>
        <end position="109"/>
    </location>
</feature>
<organism evidence="8 9">
    <name type="scientific">Tolypothrix tenuis PCC 7101</name>
    <dbReference type="NCBI Taxonomy" id="231146"/>
    <lineage>
        <taxon>Bacteria</taxon>
        <taxon>Bacillati</taxon>
        <taxon>Cyanobacteriota</taxon>
        <taxon>Cyanophyceae</taxon>
        <taxon>Nostocales</taxon>
        <taxon>Tolypothrichaceae</taxon>
        <taxon>Tolypothrix</taxon>
    </lineage>
</organism>
<dbReference type="GO" id="GO:0000902">
    <property type="term" value="P:cell morphogenesis"/>
    <property type="evidence" value="ECO:0007669"/>
    <property type="project" value="InterPro"/>
</dbReference>
<dbReference type="InterPro" id="IPR013033">
    <property type="entry name" value="MinC"/>
</dbReference>
<sequence length="413" mass="44921">MTSDSADLESNSALSDADSQSNLSRIELNSILPDAELNSVLQYLKTHSASSKLHNSEDEVNSIPNNVESNLEHPDEEVNSAPADEVANLETLDGDVNSPSTEAITNSENPEGDTNAVTPDAMPTAGKAYANAENPDKKENSAIMSDLDSISTLSDLDALESPSPDNKAKNDLQVQWKTEEGRLLLILPSEAQVPAAEFNWYEIWQQMRQRLQADRFRVPNTPVHLLAKDRLLDSRQLQELAEVLNEIQLQLKSVATSRRQTAIAAVSSGYSVEQLPLETSLSSEPKVAPTPLADALYLEMTVRSGVEIRHPGSVIILGDLNPGGIVVADGDILVWGRLRGIAHAGASGNRDCLIMSLQMEPTQLRIADAVARAPEKSPTQFSPEVAHMTPQGIRIARAIDFSRSQLNRMNLEP</sequence>
<evidence type="ECO:0000313" key="8">
    <source>
        <dbReference type="EMBL" id="BAY96699.1"/>
    </source>
</evidence>
<dbReference type="SUPFAM" id="SSF63848">
    <property type="entry name" value="Cell-division inhibitor MinC, C-terminal domain"/>
    <property type="match status" value="1"/>
</dbReference>
<dbReference type="GO" id="GO:0000917">
    <property type="term" value="P:division septum assembly"/>
    <property type="evidence" value="ECO:0007669"/>
    <property type="project" value="UniProtKB-KW"/>
</dbReference>
<evidence type="ECO:0000256" key="2">
    <source>
        <dbReference type="ARBA" id="ARBA00023210"/>
    </source>
</evidence>
<keyword evidence="2 5" id="KW-0717">Septation</keyword>
<keyword evidence="1 5" id="KW-0132">Cell division</keyword>
<proteinExistence type="inferred from homology"/>
<dbReference type="NCBIfam" id="NF001778">
    <property type="entry name" value="PRK00513.2-4"/>
    <property type="match status" value="1"/>
</dbReference>
<reference evidence="8 9" key="1">
    <citation type="submission" date="2017-06" db="EMBL/GenBank/DDBJ databases">
        <title>Genome sequencing of cyanobaciteial culture collection at National Institute for Environmental Studies (NIES).</title>
        <authorList>
            <person name="Hirose Y."/>
            <person name="Shimura Y."/>
            <person name="Fujisawa T."/>
            <person name="Nakamura Y."/>
            <person name="Kawachi M."/>
        </authorList>
    </citation>
    <scope>NUCLEOTIDE SEQUENCE [LARGE SCALE GENOMIC DNA]</scope>
    <source>
        <strain evidence="8 9">NIES-37</strain>
    </source>
</reference>
<name>A0A1Z4MTC2_9CYAN</name>
<keyword evidence="3 5" id="KW-0131">Cell cycle</keyword>
<evidence type="ECO:0000313" key="9">
    <source>
        <dbReference type="Proteomes" id="UP000218785"/>
    </source>
</evidence>
<evidence type="ECO:0000256" key="3">
    <source>
        <dbReference type="ARBA" id="ARBA00023306"/>
    </source>
</evidence>
<protein>
    <recommendedName>
        <fullName evidence="5">Probable septum site-determining protein MinC</fullName>
    </recommendedName>
</protein>
<dbReference type="EMBL" id="AP018248">
    <property type="protein sequence ID" value="BAY96699.1"/>
    <property type="molecule type" value="Genomic_DNA"/>
</dbReference>
<dbReference type="Proteomes" id="UP000218785">
    <property type="component" value="Chromosome"/>
</dbReference>
<dbReference type="PANTHER" id="PTHR34108:SF1">
    <property type="entry name" value="SEPTUM SITE-DETERMINING PROTEIN MINC"/>
    <property type="match status" value="1"/>
</dbReference>
<evidence type="ECO:0000259" key="7">
    <source>
        <dbReference type="Pfam" id="PF03775"/>
    </source>
</evidence>
<evidence type="ECO:0000256" key="5">
    <source>
        <dbReference type="HAMAP-Rule" id="MF_00267"/>
    </source>
</evidence>
<evidence type="ECO:0000256" key="1">
    <source>
        <dbReference type="ARBA" id="ARBA00022618"/>
    </source>
</evidence>
<comment type="function">
    <text evidence="5">Cell division inhibitor that blocks the formation of polar Z ring septums. Rapidly oscillates between the poles of the cell to destabilize FtsZ filaments that have formed before they mature into polar Z rings. Prevents FtsZ polymerization.</text>
</comment>
<keyword evidence="9" id="KW-1185">Reference proteome</keyword>
<gene>
    <name evidence="5 8" type="primary">minC</name>
    <name evidence="8" type="ORF">NIES37_06340</name>
</gene>
<dbReference type="InterPro" id="IPR016098">
    <property type="entry name" value="CAP/MinC_C"/>
</dbReference>
<dbReference type="InterPro" id="IPR036145">
    <property type="entry name" value="MinC_C_sf"/>
</dbReference>
<comment type="subunit">
    <text evidence="4 5">Interacts with MinD and FtsZ.</text>
</comment>
<dbReference type="AlphaFoldDB" id="A0A1Z4MTC2"/>
<dbReference type="Pfam" id="PF03775">
    <property type="entry name" value="MinC_C"/>
    <property type="match status" value="1"/>
</dbReference>
<evidence type="ECO:0000256" key="6">
    <source>
        <dbReference type="SAM" id="MobiDB-lite"/>
    </source>
</evidence>
<comment type="similarity">
    <text evidence="5">Belongs to the MinC family.</text>
</comment>
<dbReference type="InterPro" id="IPR005526">
    <property type="entry name" value="Septum_form_inhib_MinC_C"/>
</dbReference>
<dbReference type="KEGG" id="ttq:NIES37_06340"/>